<name>A0A086LPL7_TOXGO</name>
<feature type="compositionally biased region" description="Low complexity" evidence="1">
    <location>
        <begin position="112"/>
        <end position="125"/>
    </location>
</feature>
<evidence type="ECO:0000313" key="3">
    <source>
        <dbReference type="Proteomes" id="UP000028834"/>
    </source>
</evidence>
<feature type="compositionally biased region" description="Basic and acidic residues" evidence="1">
    <location>
        <begin position="239"/>
        <end position="262"/>
    </location>
</feature>
<comment type="caution">
    <text evidence="2">The sequence shown here is derived from an EMBL/GenBank/DDBJ whole genome shotgun (WGS) entry which is preliminary data.</text>
</comment>
<accession>A0A086LPL7</accession>
<dbReference type="GO" id="GO:1990817">
    <property type="term" value="F:poly(A) RNA polymerase activity"/>
    <property type="evidence" value="ECO:0007669"/>
    <property type="project" value="UniProtKB-EC"/>
</dbReference>
<feature type="region of interest" description="Disordered" evidence="1">
    <location>
        <begin position="106"/>
        <end position="186"/>
    </location>
</feature>
<dbReference type="InterPro" id="IPR043519">
    <property type="entry name" value="NT_sf"/>
</dbReference>
<organism evidence="2 3">
    <name type="scientific">Toxoplasma gondii RUB</name>
    <dbReference type="NCBI Taxonomy" id="935652"/>
    <lineage>
        <taxon>Eukaryota</taxon>
        <taxon>Sar</taxon>
        <taxon>Alveolata</taxon>
        <taxon>Apicomplexa</taxon>
        <taxon>Conoidasida</taxon>
        <taxon>Coccidia</taxon>
        <taxon>Eucoccidiorida</taxon>
        <taxon>Eimeriorina</taxon>
        <taxon>Sarcocystidae</taxon>
        <taxon>Toxoplasma</taxon>
    </lineage>
</organism>
<proteinExistence type="predicted"/>
<feature type="compositionally biased region" description="Basic and acidic residues" evidence="1">
    <location>
        <begin position="201"/>
        <end position="231"/>
    </location>
</feature>
<dbReference type="Proteomes" id="UP000028834">
    <property type="component" value="Unassembled WGS sequence"/>
</dbReference>
<gene>
    <name evidence="2" type="ORF">TGRUB_278260A</name>
</gene>
<keyword evidence="2" id="KW-0548">Nucleotidyltransferase</keyword>
<evidence type="ECO:0000256" key="1">
    <source>
        <dbReference type="SAM" id="MobiDB-lite"/>
    </source>
</evidence>
<dbReference type="EC" id="2.7.7.19" evidence="2"/>
<evidence type="ECO:0000313" key="2">
    <source>
        <dbReference type="EMBL" id="KFG58585.1"/>
    </source>
</evidence>
<feature type="region of interest" description="Disordered" evidence="1">
    <location>
        <begin position="199"/>
        <end position="262"/>
    </location>
</feature>
<reference evidence="2 3" key="1">
    <citation type="submission" date="2014-05" db="EMBL/GenBank/DDBJ databases">
        <authorList>
            <person name="Sibley D."/>
            <person name="Venepally P."/>
            <person name="Karamycheva S."/>
            <person name="Hadjithomas M."/>
            <person name="Khan A."/>
            <person name="Brunk B."/>
            <person name="Roos D."/>
            <person name="Caler E."/>
            <person name="Lorenzi H."/>
        </authorList>
    </citation>
    <scope>NUCLEOTIDE SEQUENCE [LARGE SCALE GENOMIC DNA]</scope>
    <source>
        <strain evidence="2 3">RUB</strain>
    </source>
</reference>
<dbReference type="SUPFAM" id="SSF81301">
    <property type="entry name" value="Nucleotidyltransferase"/>
    <property type="match status" value="1"/>
</dbReference>
<keyword evidence="2" id="KW-0808">Transferase</keyword>
<dbReference type="AlphaFoldDB" id="A0A086LPL7"/>
<sequence>MADGGGPPAPGVPWQVQLLRKWTQRPRMDLGETMRNSFSSREGSRDVYASAPPAEPQVKPASEGNRRRWRGSTGEKEAASGAAGSIDGDVYTHWSERRGGEEHCLAKELGKRQAPQSSRRAAASSFLVEQTGTAVCRPKREIDSETTEAVDCSKGSAKTTHPMAVSSDRRFERASGVSAPHLRPSAACCTAPPGVGVCLHSGERKGGRKRDNVAKPQRRGEAARSDMEKTWTVRGQSGAEEKREGKQSGEQKQSRASEAEREPVRGVLEDSLCAEDLQLYVHLWSVYVVKPGAEAVGLWLHRPDIFSPALWPANELYAFCRPFARLAVSLPPLRKENPSKNATDAHCMRAVASLTSRRSVGEPDRLPGLLKIEAASAQPAPGCQDTAKLEDLLQNGTPQKQLLALLARLATDPRGFLALIKSQGATPAVAFALQVLALFARLPGIPKSRQAGRGGSSAPIPLSPCAAAQHLLDALRQRLAALSLQHKTFLLRVSRLLLSQRKLLPTSKQRNRLLEFFLNPAARPLARPAVFAADPSSVFCVKWDETKGTATTPGQSSCLPSSPACSSSASASSSASFASLAGAAEEETRLRHFATGLGLSPVALRALVEGYLQVNFCVEKEFGLRSLLYGSSASGCGVVSSDVDVLVLLPHELQKTLLASQQSLLRQRAGDLAPWTVIYSTLDTHTTIFANIRTR</sequence>
<dbReference type="EMBL" id="AFYV02002482">
    <property type="protein sequence ID" value="KFG58585.1"/>
    <property type="molecule type" value="Genomic_DNA"/>
</dbReference>
<protein>
    <submittedName>
        <fullName evidence="2">Polynucleotide adenylyltransferase</fullName>
        <ecNumber evidence="2">2.7.7.19</ecNumber>
    </submittedName>
</protein>
<feature type="region of interest" description="Disordered" evidence="1">
    <location>
        <begin position="25"/>
        <end position="94"/>
    </location>
</feature>
<dbReference type="VEuPathDB" id="ToxoDB:TGRUB_278260A"/>